<dbReference type="OrthoDB" id="1445882at2"/>
<feature type="transmembrane region" description="Helical" evidence="2">
    <location>
        <begin position="241"/>
        <end position="260"/>
    </location>
</feature>
<dbReference type="Proteomes" id="UP000184462">
    <property type="component" value="Unassembled WGS sequence"/>
</dbReference>
<sequence length="262" mass="29218">MSKSILLLCLSVVFLSSCISTKRLNYLQTNNKDKQSIDSILQLRELPEPYRVQINDLLSVRFKALDQEVVGMFNPVSNVNNNATTEEQAYFDGFLVDRRGEIDVPTLGKVKVIGLTLEEIEQALKTKLLKDYFKKEANIFVTVKLAGLRYTTIGEIGTGSQVIYKEQVTIMEAIANAGDISTYGDRKNVRILRQYPGGQQMLNVDLTDISALSSDEYYIQPNDVIIVDTLPQKAIGLGENAFAIFTTILGVVTSITIILLRL</sequence>
<dbReference type="PROSITE" id="PS51257">
    <property type="entry name" value="PROKAR_LIPOPROTEIN"/>
    <property type="match status" value="1"/>
</dbReference>
<keyword evidence="1" id="KW-0732">Signal</keyword>
<evidence type="ECO:0000256" key="1">
    <source>
        <dbReference type="ARBA" id="ARBA00022729"/>
    </source>
</evidence>
<feature type="domain" description="Polysaccharide export protein N-terminal" evidence="3">
    <location>
        <begin position="47"/>
        <end position="143"/>
    </location>
</feature>
<dbReference type="Pfam" id="PF02563">
    <property type="entry name" value="Poly_export"/>
    <property type="match status" value="1"/>
</dbReference>
<gene>
    <name evidence="4" type="ORF">SAMN05444278_107112</name>
</gene>
<proteinExistence type="predicted"/>
<dbReference type="InterPro" id="IPR049712">
    <property type="entry name" value="Poly_export"/>
</dbReference>
<protein>
    <submittedName>
        <fullName evidence="4">Protein involved in gliding motility EpsA</fullName>
    </submittedName>
</protein>
<dbReference type="Gene3D" id="3.10.560.10">
    <property type="entry name" value="Outer membrane lipoprotein wza domain like"/>
    <property type="match status" value="1"/>
</dbReference>
<dbReference type="AlphaFoldDB" id="A0A1M4X5A4"/>
<organism evidence="4 5">
    <name type="scientific">Psychroflexus salarius</name>
    <dbReference type="NCBI Taxonomy" id="1155689"/>
    <lineage>
        <taxon>Bacteria</taxon>
        <taxon>Pseudomonadati</taxon>
        <taxon>Bacteroidota</taxon>
        <taxon>Flavobacteriia</taxon>
        <taxon>Flavobacteriales</taxon>
        <taxon>Flavobacteriaceae</taxon>
        <taxon>Psychroflexus</taxon>
    </lineage>
</organism>
<keyword evidence="2" id="KW-0812">Transmembrane</keyword>
<keyword evidence="2" id="KW-1133">Transmembrane helix</keyword>
<dbReference type="STRING" id="1155689.SAMN05444278_107112"/>
<name>A0A1M4X5A4_9FLAO</name>
<accession>A0A1M4X5A4</accession>
<dbReference type="InterPro" id="IPR003715">
    <property type="entry name" value="Poly_export_N"/>
</dbReference>
<keyword evidence="5" id="KW-1185">Reference proteome</keyword>
<evidence type="ECO:0000256" key="2">
    <source>
        <dbReference type="SAM" id="Phobius"/>
    </source>
</evidence>
<dbReference type="GO" id="GO:0015159">
    <property type="term" value="F:polysaccharide transmembrane transporter activity"/>
    <property type="evidence" value="ECO:0007669"/>
    <property type="project" value="InterPro"/>
</dbReference>
<dbReference type="Gene3D" id="3.30.1950.10">
    <property type="entry name" value="wza like domain"/>
    <property type="match status" value="1"/>
</dbReference>
<dbReference type="PANTHER" id="PTHR33619">
    <property type="entry name" value="POLYSACCHARIDE EXPORT PROTEIN GFCE-RELATED"/>
    <property type="match status" value="1"/>
</dbReference>
<evidence type="ECO:0000313" key="4">
    <source>
        <dbReference type="EMBL" id="SHE88615.1"/>
    </source>
</evidence>
<evidence type="ECO:0000259" key="3">
    <source>
        <dbReference type="Pfam" id="PF02563"/>
    </source>
</evidence>
<dbReference type="PANTHER" id="PTHR33619:SF3">
    <property type="entry name" value="POLYSACCHARIDE EXPORT PROTEIN GFCE-RELATED"/>
    <property type="match status" value="1"/>
</dbReference>
<reference evidence="4 5" key="1">
    <citation type="submission" date="2016-11" db="EMBL/GenBank/DDBJ databases">
        <authorList>
            <person name="Jaros S."/>
            <person name="Januszkiewicz K."/>
            <person name="Wedrychowicz H."/>
        </authorList>
    </citation>
    <scope>NUCLEOTIDE SEQUENCE [LARGE SCALE GENOMIC DNA]</scope>
    <source>
        <strain evidence="4 5">DSM 25661</strain>
    </source>
</reference>
<evidence type="ECO:0000313" key="5">
    <source>
        <dbReference type="Proteomes" id="UP000184462"/>
    </source>
</evidence>
<dbReference type="EMBL" id="FQTW01000007">
    <property type="protein sequence ID" value="SHE88615.1"/>
    <property type="molecule type" value="Genomic_DNA"/>
</dbReference>
<keyword evidence="2" id="KW-0472">Membrane</keyword>